<sequence>MKTPRYLLNVRIFYPNFLEWMGERRLPACTPQTRRFAMDGIHVVANIGSGTMGHATALQFAWYGYSVRMLDVSDKALSHGMALIDADLATFVGKGIVDRKDVEAIRSRIAPTTDFGEALGGADFVVESVLEDLEVKRDVWRHAEECAPEDAIFATNTSGLSPTSIAQVLDHPERFLVAHFYNPAHLMPLVEVVPARQTDPRIVERTVDLLDSVGKHAVALDREAPGFVGNRIQAAVIREALYIIRQGIASPQAVDDIVKYSLGLRWSVLGPVISADLGGLDVFDTLMRYLSPELSSERDADPLLEEKVRDGNLGLKTGHGFYDWTGERGAEIVRDRDERLLDAMSRELADRKPQDGGRKPDRKPKDEGQKPKDES</sequence>
<dbReference type="InterPro" id="IPR006176">
    <property type="entry name" value="3-OHacyl-CoA_DH_NAD-bd"/>
</dbReference>
<evidence type="ECO:0000256" key="2">
    <source>
        <dbReference type="ARBA" id="ARBA00009463"/>
    </source>
</evidence>
<evidence type="ECO:0000259" key="6">
    <source>
        <dbReference type="Pfam" id="PF02737"/>
    </source>
</evidence>
<evidence type="ECO:0000259" key="5">
    <source>
        <dbReference type="Pfam" id="PF00725"/>
    </source>
</evidence>
<dbReference type="GO" id="GO:0070403">
    <property type="term" value="F:NAD+ binding"/>
    <property type="evidence" value="ECO:0007669"/>
    <property type="project" value="InterPro"/>
</dbReference>
<feature type="domain" description="3-hydroxyacyl-CoA dehydrogenase C-terminal" evidence="5">
    <location>
        <begin position="226"/>
        <end position="324"/>
    </location>
</feature>
<dbReference type="InterPro" id="IPR013328">
    <property type="entry name" value="6PGD_dom2"/>
</dbReference>
<dbReference type="EMBL" id="JGZD01000007">
    <property type="protein sequence ID" value="KFI73224.1"/>
    <property type="molecule type" value="Genomic_DNA"/>
</dbReference>
<evidence type="ECO:0000256" key="4">
    <source>
        <dbReference type="SAM" id="MobiDB-lite"/>
    </source>
</evidence>
<dbReference type="EC" id="1.1.1.157" evidence="7"/>
<evidence type="ECO:0000256" key="1">
    <source>
        <dbReference type="ARBA" id="ARBA00005086"/>
    </source>
</evidence>
<dbReference type="PANTHER" id="PTHR48075:SF5">
    <property type="entry name" value="3-HYDROXYBUTYRYL-COA DEHYDROGENASE"/>
    <property type="match status" value="1"/>
</dbReference>
<dbReference type="GO" id="GO:0006631">
    <property type="term" value="P:fatty acid metabolic process"/>
    <property type="evidence" value="ECO:0007669"/>
    <property type="project" value="InterPro"/>
</dbReference>
<dbReference type="InterPro" id="IPR036291">
    <property type="entry name" value="NAD(P)-bd_dom_sf"/>
</dbReference>
<comment type="similarity">
    <text evidence="2">Belongs to the 3-hydroxyacyl-CoA dehydrogenase family.</text>
</comment>
<dbReference type="InterPro" id="IPR008927">
    <property type="entry name" value="6-PGluconate_DH-like_C_sf"/>
</dbReference>
<protein>
    <submittedName>
        <fullName evidence="7">3-hydroxybutyryl-CoA dehydrogenase</fullName>
        <ecNumber evidence="7">1.1.1.157</ecNumber>
    </submittedName>
</protein>
<keyword evidence="3 7" id="KW-0560">Oxidoreductase</keyword>
<dbReference type="GO" id="GO:0008691">
    <property type="term" value="F:3-hydroxybutyryl-CoA dehydrogenase activity"/>
    <property type="evidence" value="ECO:0007669"/>
    <property type="project" value="UniProtKB-EC"/>
</dbReference>
<accession>A0A087BQC4</accession>
<comment type="caution">
    <text evidence="7">The sequence shown here is derived from an EMBL/GenBank/DDBJ whole genome shotgun (WGS) entry which is preliminary data.</text>
</comment>
<feature type="domain" description="3-hydroxyacyl-CoA dehydrogenase NAD binding" evidence="6">
    <location>
        <begin position="44"/>
        <end position="220"/>
    </location>
</feature>
<proteinExistence type="inferred from homology"/>
<dbReference type="InterPro" id="IPR006180">
    <property type="entry name" value="3-OHacyl-CoA_DH_CS"/>
</dbReference>
<dbReference type="STRING" id="1693.BMIN_0665"/>
<evidence type="ECO:0000256" key="3">
    <source>
        <dbReference type="ARBA" id="ARBA00023002"/>
    </source>
</evidence>
<organism evidence="7 8">
    <name type="scientific">Bifidobacterium minimum</name>
    <dbReference type="NCBI Taxonomy" id="1693"/>
    <lineage>
        <taxon>Bacteria</taxon>
        <taxon>Bacillati</taxon>
        <taxon>Actinomycetota</taxon>
        <taxon>Actinomycetes</taxon>
        <taxon>Bifidobacteriales</taxon>
        <taxon>Bifidobacteriaceae</taxon>
        <taxon>Bifidobacterium</taxon>
    </lineage>
</organism>
<keyword evidence="8" id="KW-1185">Reference proteome</keyword>
<dbReference type="AlphaFoldDB" id="A0A087BQC4"/>
<dbReference type="PROSITE" id="PS00067">
    <property type="entry name" value="3HCDH"/>
    <property type="match status" value="1"/>
</dbReference>
<dbReference type="Gene3D" id="3.40.50.720">
    <property type="entry name" value="NAD(P)-binding Rossmann-like Domain"/>
    <property type="match status" value="1"/>
</dbReference>
<dbReference type="Pfam" id="PF00725">
    <property type="entry name" value="3HCDH"/>
    <property type="match status" value="1"/>
</dbReference>
<dbReference type="SUPFAM" id="SSF48179">
    <property type="entry name" value="6-phosphogluconate dehydrogenase C-terminal domain-like"/>
    <property type="match status" value="1"/>
</dbReference>
<dbReference type="Proteomes" id="UP000029014">
    <property type="component" value="Unassembled WGS sequence"/>
</dbReference>
<dbReference type="Pfam" id="PF02737">
    <property type="entry name" value="3HCDH_N"/>
    <property type="match status" value="1"/>
</dbReference>
<dbReference type="PANTHER" id="PTHR48075">
    <property type="entry name" value="3-HYDROXYACYL-COA DEHYDROGENASE FAMILY PROTEIN"/>
    <property type="match status" value="1"/>
</dbReference>
<dbReference type="InterPro" id="IPR006108">
    <property type="entry name" value="3HC_DH_C"/>
</dbReference>
<dbReference type="Gene3D" id="1.10.1040.10">
    <property type="entry name" value="N-(1-d-carboxylethyl)-l-norvaline Dehydrogenase, domain 2"/>
    <property type="match status" value="1"/>
</dbReference>
<evidence type="ECO:0000313" key="8">
    <source>
        <dbReference type="Proteomes" id="UP000029014"/>
    </source>
</evidence>
<evidence type="ECO:0000313" key="7">
    <source>
        <dbReference type="EMBL" id="KFI73224.1"/>
    </source>
</evidence>
<reference evidence="7 8" key="1">
    <citation type="submission" date="2014-03" db="EMBL/GenBank/DDBJ databases">
        <title>Genomics of Bifidobacteria.</title>
        <authorList>
            <person name="Ventura M."/>
            <person name="Milani C."/>
            <person name="Lugli G.A."/>
        </authorList>
    </citation>
    <scope>NUCLEOTIDE SEQUENCE [LARGE SCALE GENOMIC DNA]</scope>
    <source>
        <strain evidence="7 8">LMG 11592</strain>
    </source>
</reference>
<gene>
    <name evidence="7" type="ORF">BMIN_0665</name>
</gene>
<comment type="pathway">
    <text evidence="1">Lipid metabolism; butanoate metabolism.</text>
</comment>
<dbReference type="eggNOG" id="COG1250">
    <property type="taxonomic scope" value="Bacteria"/>
</dbReference>
<feature type="region of interest" description="Disordered" evidence="4">
    <location>
        <begin position="343"/>
        <end position="375"/>
    </location>
</feature>
<dbReference type="SUPFAM" id="SSF51735">
    <property type="entry name" value="NAD(P)-binding Rossmann-fold domains"/>
    <property type="match status" value="1"/>
</dbReference>
<name>A0A087BQC4_9BIFI</name>